<evidence type="ECO:0000313" key="1">
    <source>
        <dbReference type="EMBL" id="MBO1108557.1"/>
    </source>
</evidence>
<sequence>MEIRRLCKWGRDEYSEHFALLCEITRKPKFTCERCGRSARKKRYLCKPRKRDQ</sequence>
<dbReference type="GeneID" id="69704710"/>
<organism evidence="1 2">
    <name type="scientific">Plesiomonas shigelloides</name>
    <name type="common">Aeromonas shigelloides</name>
    <dbReference type="NCBI Taxonomy" id="703"/>
    <lineage>
        <taxon>Bacteria</taxon>
        <taxon>Pseudomonadati</taxon>
        <taxon>Pseudomonadota</taxon>
        <taxon>Gammaproteobacteria</taxon>
        <taxon>Enterobacterales</taxon>
        <taxon>Enterobacteriaceae</taxon>
        <taxon>Plesiomonas</taxon>
    </lineage>
</organism>
<proteinExistence type="predicted"/>
<dbReference type="Proteomes" id="UP000664658">
    <property type="component" value="Unassembled WGS sequence"/>
</dbReference>
<protein>
    <submittedName>
        <fullName evidence="1">Uncharacterized protein</fullName>
    </submittedName>
</protein>
<dbReference type="EMBL" id="JAFNAA010000009">
    <property type="protein sequence ID" value="MBO1108557.1"/>
    <property type="molecule type" value="Genomic_DNA"/>
</dbReference>
<comment type="caution">
    <text evidence="1">The sequence shown here is derived from an EMBL/GenBank/DDBJ whole genome shotgun (WGS) entry which is preliminary data.</text>
</comment>
<evidence type="ECO:0000313" key="2">
    <source>
        <dbReference type="Proteomes" id="UP000664658"/>
    </source>
</evidence>
<dbReference type="AlphaFoldDB" id="A0A8I1W646"/>
<reference evidence="1" key="1">
    <citation type="submission" date="2021-03" db="EMBL/GenBank/DDBJ databases">
        <title>Plesiomonas shigelloides zfcc0051, isolated from zebrafish feces.</title>
        <authorList>
            <person name="Vanderhoek Z."/>
            <person name="Gaulke C."/>
        </authorList>
    </citation>
    <scope>NUCLEOTIDE SEQUENCE</scope>
    <source>
        <strain evidence="1">Zfcc0051</strain>
    </source>
</reference>
<gene>
    <name evidence="1" type="ORF">J2R62_10010</name>
</gene>
<dbReference type="RefSeq" id="WP_170919725.1">
    <property type="nucleotide sequence ID" value="NZ_CP050969.1"/>
</dbReference>
<name>A0A8I1W646_PLESH</name>
<accession>A0A8I1W646</accession>